<feature type="chain" id="PRO_5022978571" evidence="1">
    <location>
        <begin position="23"/>
        <end position="93"/>
    </location>
</feature>
<dbReference type="EMBL" id="VDDC01000077">
    <property type="protein sequence ID" value="TNH37536.1"/>
    <property type="molecule type" value="Genomic_DNA"/>
</dbReference>
<organism evidence="2 3">
    <name type="scientific">Paracoccus haeundaensis</name>
    <dbReference type="NCBI Taxonomy" id="225362"/>
    <lineage>
        <taxon>Bacteria</taxon>
        <taxon>Pseudomonadati</taxon>
        <taxon>Pseudomonadota</taxon>
        <taxon>Alphaproteobacteria</taxon>
        <taxon>Rhodobacterales</taxon>
        <taxon>Paracoccaceae</taxon>
        <taxon>Paracoccus</taxon>
    </lineage>
</organism>
<sequence length="93" mass="10364">MKFRTIALAIVTMPALASIALAMDPLYVPTVNILNTKGEFETLILAGYEDGVSRTECEMRLEAWDNEMNFKATIDELKAQGQNASIRLQCQPK</sequence>
<evidence type="ECO:0000313" key="3">
    <source>
        <dbReference type="Proteomes" id="UP000304880"/>
    </source>
</evidence>
<proteinExistence type="predicted"/>
<protein>
    <submittedName>
        <fullName evidence="2">Uncharacterized protein</fullName>
    </submittedName>
</protein>
<reference evidence="2 3" key="1">
    <citation type="submission" date="2019-06" db="EMBL/GenBank/DDBJ databases">
        <authorList>
            <person name="Li J."/>
        </authorList>
    </citation>
    <scope>NUCLEOTIDE SEQUENCE [LARGE SCALE GENOMIC DNA]</scope>
    <source>
        <strain evidence="2 3">CGMCC 1.8012</strain>
    </source>
</reference>
<comment type="caution">
    <text evidence="2">The sequence shown here is derived from an EMBL/GenBank/DDBJ whole genome shotgun (WGS) entry which is preliminary data.</text>
</comment>
<dbReference type="Proteomes" id="UP000304880">
    <property type="component" value="Unassembled WGS sequence"/>
</dbReference>
<evidence type="ECO:0000256" key="1">
    <source>
        <dbReference type="SAM" id="SignalP"/>
    </source>
</evidence>
<name>A0A5C4R0U8_9RHOB</name>
<accession>A0A5C4R0U8</accession>
<gene>
    <name evidence="2" type="ORF">FHD67_19820</name>
</gene>
<keyword evidence="1" id="KW-0732">Signal</keyword>
<evidence type="ECO:0000313" key="2">
    <source>
        <dbReference type="EMBL" id="TNH37536.1"/>
    </source>
</evidence>
<keyword evidence="3" id="KW-1185">Reference proteome</keyword>
<dbReference type="RefSeq" id="WP_176695229.1">
    <property type="nucleotide sequence ID" value="NZ_VDDC01000077.1"/>
</dbReference>
<feature type="signal peptide" evidence="1">
    <location>
        <begin position="1"/>
        <end position="22"/>
    </location>
</feature>
<dbReference type="AlphaFoldDB" id="A0A5C4R0U8"/>